<evidence type="ECO:0000259" key="2">
    <source>
        <dbReference type="PROSITE" id="PS50994"/>
    </source>
</evidence>
<protein>
    <recommendedName>
        <fullName evidence="2">Integrase catalytic domain-containing protein</fullName>
    </recommendedName>
</protein>
<dbReference type="PANTHER" id="PTHR45835">
    <property type="entry name" value="YALI0A06105P"/>
    <property type="match status" value="1"/>
</dbReference>
<dbReference type="GO" id="GO:0003676">
    <property type="term" value="F:nucleic acid binding"/>
    <property type="evidence" value="ECO:0007669"/>
    <property type="project" value="InterPro"/>
</dbReference>
<organism evidence="3 4">
    <name type="scientific">Solanum verrucosum</name>
    <dbReference type="NCBI Taxonomy" id="315347"/>
    <lineage>
        <taxon>Eukaryota</taxon>
        <taxon>Viridiplantae</taxon>
        <taxon>Streptophyta</taxon>
        <taxon>Embryophyta</taxon>
        <taxon>Tracheophyta</taxon>
        <taxon>Spermatophyta</taxon>
        <taxon>Magnoliopsida</taxon>
        <taxon>eudicotyledons</taxon>
        <taxon>Gunneridae</taxon>
        <taxon>Pentapetalae</taxon>
        <taxon>asterids</taxon>
        <taxon>lamiids</taxon>
        <taxon>Solanales</taxon>
        <taxon>Solanaceae</taxon>
        <taxon>Solanoideae</taxon>
        <taxon>Solaneae</taxon>
        <taxon>Solanum</taxon>
    </lineage>
</organism>
<accession>A0AAF0PR61</accession>
<dbReference type="SUPFAM" id="SSF53098">
    <property type="entry name" value="Ribonuclease H-like"/>
    <property type="match status" value="1"/>
</dbReference>
<dbReference type="InterPro" id="IPR012337">
    <property type="entry name" value="RNaseH-like_sf"/>
</dbReference>
<dbReference type="InterPro" id="IPR001584">
    <property type="entry name" value="Integrase_cat-core"/>
</dbReference>
<name>A0AAF0PR61_SOLVR</name>
<feature type="domain" description="Integrase catalytic" evidence="2">
    <location>
        <begin position="1"/>
        <end position="108"/>
    </location>
</feature>
<evidence type="ECO:0000256" key="1">
    <source>
        <dbReference type="SAM" id="SignalP"/>
    </source>
</evidence>
<dbReference type="PROSITE" id="PS50994">
    <property type="entry name" value="INTEGRASE"/>
    <property type="match status" value="1"/>
</dbReference>
<dbReference type="PANTHER" id="PTHR45835:SF99">
    <property type="entry name" value="CHROMO DOMAIN-CONTAINING PROTEIN-RELATED"/>
    <property type="match status" value="1"/>
</dbReference>
<proteinExistence type="predicted"/>
<dbReference type="AlphaFoldDB" id="A0AAF0PR61"/>
<keyword evidence="1" id="KW-0732">Signal</keyword>
<dbReference type="Gene3D" id="3.30.420.10">
    <property type="entry name" value="Ribonuclease H-like superfamily/Ribonuclease H"/>
    <property type="match status" value="1"/>
</dbReference>
<reference evidence="3" key="1">
    <citation type="submission" date="2023-08" db="EMBL/GenBank/DDBJ databases">
        <title>A de novo genome assembly of Solanum verrucosum Schlechtendal, a Mexican diploid species geographically isolated from the other diploid A-genome species in potato relatives.</title>
        <authorList>
            <person name="Hosaka K."/>
        </authorList>
    </citation>
    <scope>NUCLEOTIDE SEQUENCE</scope>
    <source>
        <tissue evidence="3">Young leaves</tissue>
    </source>
</reference>
<keyword evidence="4" id="KW-1185">Reference proteome</keyword>
<gene>
    <name evidence="3" type="ORF">MTR67_002727</name>
</gene>
<evidence type="ECO:0000313" key="4">
    <source>
        <dbReference type="Proteomes" id="UP001234989"/>
    </source>
</evidence>
<dbReference type="GO" id="GO:0015074">
    <property type="term" value="P:DNA integration"/>
    <property type="evidence" value="ECO:0007669"/>
    <property type="project" value="InterPro"/>
</dbReference>
<feature type="signal peptide" evidence="1">
    <location>
        <begin position="1"/>
        <end position="24"/>
    </location>
</feature>
<dbReference type="InterPro" id="IPR036397">
    <property type="entry name" value="RNaseH_sf"/>
</dbReference>
<dbReference type="EMBL" id="CP133612">
    <property type="protein sequence ID" value="WMV09342.1"/>
    <property type="molecule type" value="Genomic_DNA"/>
</dbReference>
<feature type="chain" id="PRO_5041933747" description="Integrase catalytic domain-containing protein" evidence="1">
    <location>
        <begin position="25"/>
        <end position="187"/>
    </location>
</feature>
<dbReference type="Proteomes" id="UP001234989">
    <property type="component" value="Chromosome 1"/>
</dbReference>
<evidence type="ECO:0000313" key="3">
    <source>
        <dbReference type="EMBL" id="WMV09342.1"/>
    </source>
</evidence>
<sequence>MWEEFLRLLEVLIVFWVIVDRFSTERLARIYICKDNLGTRVDLSIAFHPQTNGQSERTIQVLKDMLQSCMLEFGGQWDQFLPLAEFAYNNNYHSNIQMAQFEALYGRHCRSLVGWFEFTMPRPHGTNLIQEALEQVKVTCASVDAVELDDRLTFMEEPVSILSRDMQELCSRFIPMVKVRWRHHPIE</sequence>